<evidence type="ECO:0000256" key="6">
    <source>
        <dbReference type="SAM" id="Phobius"/>
    </source>
</evidence>
<keyword evidence="5 6" id="KW-0472">Membrane</keyword>
<feature type="domain" description="DUF2179" evidence="7">
    <location>
        <begin position="227"/>
        <end position="275"/>
    </location>
</feature>
<sequence>MEFWKRNITAVVGMLIFSMGINFFIVPADLYNGGVLGVSQIIRTFLVRYLHLFSGSTDIAGIINMILNVPLFILAYFSISKNFFVKTLVCVVSQTLFLSVVPIPAKPIVADALSASIIGGIFGGAGIGIALRSGGSSGGMDIVGMFLTKKFKGFSVGRISLMLNAVVYGICAVLFGVQTAIYCIIYSAVSMLVTDRTHTQNINAEVIIFTKKEPVQIMDYIVKQFKRDATWWEAKGGYTEEKTYMTIVILSKYECAQLRRELKQIDEHAFVVEKDGLNIMGRFEKHL</sequence>
<dbReference type="Pfam" id="PF02588">
    <property type="entry name" value="YitT_membrane"/>
    <property type="match status" value="1"/>
</dbReference>
<dbReference type="PANTHER" id="PTHR33545:SF5">
    <property type="entry name" value="UPF0750 MEMBRANE PROTEIN YITT"/>
    <property type="match status" value="1"/>
</dbReference>
<dbReference type="InterPro" id="IPR003740">
    <property type="entry name" value="YitT"/>
</dbReference>
<evidence type="ECO:0000256" key="5">
    <source>
        <dbReference type="ARBA" id="ARBA00023136"/>
    </source>
</evidence>
<comment type="subcellular location">
    <subcellularLocation>
        <location evidence="1">Cell membrane</location>
        <topology evidence="1">Multi-pass membrane protein</topology>
    </subcellularLocation>
</comment>
<dbReference type="InterPro" id="IPR051461">
    <property type="entry name" value="UPF0750_membrane"/>
</dbReference>
<keyword evidence="9" id="KW-1185">Reference proteome</keyword>
<evidence type="ECO:0000313" key="8">
    <source>
        <dbReference type="EMBL" id="KQC84205.1"/>
    </source>
</evidence>
<keyword evidence="2" id="KW-1003">Cell membrane</keyword>
<evidence type="ECO:0000256" key="2">
    <source>
        <dbReference type="ARBA" id="ARBA00022475"/>
    </source>
</evidence>
<feature type="transmembrane region" description="Helical" evidence="6">
    <location>
        <begin position="59"/>
        <end position="77"/>
    </location>
</feature>
<proteinExistence type="predicted"/>
<dbReference type="InterPro" id="IPR019264">
    <property type="entry name" value="DUF2179"/>
</dbReference>
<keyword evidence="3 6" id="KW-0812">Transmembrane</keyword>
<evidence type="ECO:0000256" key="1">
    <source>
        <dbReference type="ARBA" id="ARBA00004651"/>
    </source>
</evidence>
<comment type="caution">
    <text evidence="8">The sequence shown here is derived from an EMBL/GenBank/DDBJ whole genome shotgun (WGS) entry which is preliminary data.</text>
</comment>
<evidence type="ECO:0000313" key="9">
    <source>
        <dbReference type="Proteomes" id="UP000050833"/>
    </source>
</evidence>
<dbReference type="InterPro" id="IPR015867">
    <property type="entry name" value="N-reg_PII/ATP_PRibTrfase_C"/>
</dbReference>
<dbReference type="GO" id="GO:0005886">
    <property type="term" value="C:plasma membrane"/>
    <property type="evidence" value="ECO:0007669"/>
    <property type="project" value="UniProtKB-SubCell"/>
</dbReference>
<feature type="transmembrane region" description="Helical" evidence="6">
    <location>
        <begin position="7"/>
        <end position="25"/>
    </location>
</feature>
<accession>A0AAW3JPQ1</accession>
<feature type="transmembrane region" description="Helical" evidence="6">
    <location>
        <begin position="108"/>
        <end position="131"/>
    </location>
</feature>
<keyword evidence="4 6" id="KW-1133">Transmembrane helix</keyword>
<feature type="transmembrane region" description="Helical" evidence="6">
    <location>
        <begin position="165"/>
        <end position="189"/>
    </location>
</feature>
<dbReference type="PANTHER" id="PTHR33545">
    <property type="entry name" value="UPF0750 MEMBRANE PROTEIN YITT-RELATED"/>
    <property type="match status" value="1"/>
</dbReference>
<gene>
    <name evidence="8" type="ORF">APZ18_14455</name>
</gene>
<dbReference type="EMBL" id="LLKB01000007">
    <property type="protein sequence ID" value="KQC84205.1"/>
    <property type="molecule type" value="Genomic_DNA"/>
</dbReference>
<evidence type="ECO:0000259" key="7">
    <source>
        <dbReference type="Pfam" id="PF10035"/>
    </source>
</evidence>
<evidence type="ECO:0000256" key="3">
    <source>
        <dbReference type="ARBA" id="ARBA00022692"/>
    </source>
</evidence>
<evidence type="ECO:0000256" key="4">
    <source>
        <dbReference type="ARBA" id="ARBA00022989"/>
    </source>
</evidence>
<organism evidence="8 9">
    <name type="scientific">Butyribacter intestini</name>
    <dbReference type="NCBI Taxonomy" id="1703332"/>
    <lineage>
        <taxon>Bacteria</taxon>
        <taxon>Bacillati</taxon>
        <taxon>Bacillota</taxon>
        <taxon>Clostridia</taxon>
        <taxon>Lachnospirales</taxon>
        <taxon>Lachnospiraceae</taxon>
        <taxon>Butyribacter</taxon>
    </lineage>
</organism>
<dbReference type="Proteomes" id="UP000050833">
    <property type="component" value="Unassembled WGS sequence"/>
</dbReference>
<reference evidence="8 9" key="1">
    <citation type="submission" date="2015-10" db="EMBL/GenBank/DDBJ databases">
        <title>Butyribacter intestini gen. nov., sp. nov., a butyric acid-producing bacterium of the family Lachnospiraceae isolated from the human faeces.</title>
        <authorList>
            <person name="Zou Y."/>
            <person name="Xue W."/>
            <person name="Luo G."/>
            <person name="Lv M."/>
        </authorList>
    </citation>
    <scope>NUCLEOTIDE SEQUENCE [LARGE SCALE GENOMIC DNA]</scope>
    <source>
        <strain evidence="8 9">TF01-11</strain>
    </source>
</reference>
<protein>
    <recommendedName>
        <fullName evidence="7">DUF2179 domain-containing protein</fullName>
    </recommendedName>
</protein>
<dbReference type="AlphaFoldDB" id="A0AAW3JPQ1"/>
<dbReference type="Pfam" id="PF10035">
    <property type="entry name" value="DUF2179"/>
    <property type="match status" value="1"/>
</dbReference>
<name>A0AAW3JPQ1_9FIRM</name>
<feature type="transmembrane region" description="Helical" evidence="6">
    <location>
        <begin position="83"/>
        <end position="101"/>
    </location>
</feature>
<dbReference type="Gene3D" id="3.30.70.120">
    <property type="match status" value="1"/>
</dbReference>
<dbReference type="PIRSF" id="PIRSF006483">
    <property type="entry name" value="Membrane_protein_YitT"/>
    <property type="match status" value="1"/>
</dbReference>